<dbReference type="Proteomes" id="UP001642484">
    <property type="component" value="Unassembled WGS sequence"/>
</dbReference>
<comment type="caution">
    <text evidence="1">The sequence shown here is derived from an EMBL/GenBank/DDBJ whole genome shotgun (WGS) entry which is preliminary data.</text>
</comment>
<reference evidence="1 2" key="1">
    <citation type="submission" date="2024-02" db="EMBL/GenBank/DDBJ databases">
        <authorList>
            <person name="Chen Y."/>
            <person name="Shah S."/>
            <person name="Dougan E. K."/>
            <person name="Thang M."/>
            <person name="Chan C."/>
        </authorList>
    </citation>
    <scope>NUCLEOTIDE SEQUENCE [LARGE SCALE GENOMIC DNA]</scope>
</reference>
<evidence type="ECO:0000313" key="2">
    <source>
        <dbReference type="Proteomes" id="UP001642484"/>
    </source>
</evidence>
<dbReference type="EMBL" id="CAXAMN010010302">
    <property type="protein sequence ID" value="CAK9031394.1"/>
    <property type="molecule type" value="Genomic_DNA"/>
</dbReference>
<sequence length="129" mass="14957">MFRHSMVCLAYYDEDGDCLQRRKERYLDEMTKQVGEVLLRATTQAQTLCGMLSAQLDEKVGEHVRRMQRILEEVEKQAEKSDSKDVDELYSRLAELMVLCSVITFVQCVQCVQNHPKSVFSDCGLDMRQ</sequence>
<evidence type="ECO:0000313" key="1">
    <source>
        <dbReference type="EMBL" id="CAK9031394.1"/>
    </source>
</evidence>
<protein>
    <submittedName>
        <fullName evidence="1">Uncharacterized protein</fullName>
    </submittedName>
</protein>
<organism evidence="1 2">
    <name type="scientific">Durusdinium trenchii</name>
    <dbReference type="NCBI Taxonomy" id="1381693"/>
    <lineage>
        <taxon>Eukaryota</taxon>
        <taxon>Sar</taxon>
        <taxon>Alveolata</taxon>
        <taxon>Dinophyceae</taxon>
        <taxon>Suessiales</taxon>
        <taxon>Symbiodiniaceae</taxon>
        <taxon>Durusdinium</taxon>
    </lineage>
</organism>
<accession>A0ABP0KX38</accession>
<keyword evidence="2" id="KW-1185">Reference proteome</keyword>
<proteinExistence type="predicted"/>
<gene>
    <name evidence="1" type="ORF">CCMP2556_LOCUS18274</name>
</gene>
<name>A0ABP0KX38_9DINO</name>